<evidence type="ECO:0000256" key="4">
    <source>
        <dbReference type="PROSITE-ProRule" id="PRU00489"/>
    </source>
</evidence>
<dbReference type="Pfam" id="PF05063">
    <property type="entry name" value="MT-A70"/>
    <property type="match status" value="1"/>
</dbReference>
<organism evidence="5 6">
    <name type="scientific">Ferrithrix thermotolerans DSM 19514</name>
    <dbReference type="NCBI Taxonomy" id="1121881"/>
    <lineage>
        <taxon>Bacteria</taxon>
        <taxon>Bacillati</taxon>
        <taxon>Actinomycetota</taxon>
        <taxon>Acidimicrobiia</taxon>
        <taxon>Acidimicrobiales</taxon>
        <taxon>Acidimicrobiaceae</taxon>
        <taxon>Ferrithrix</taxon>
    </lineage>
</organism>
<evidence type="ECO:0000256" key="3">
    <source>
        <dbReference type="ARBA" id="ARBA00022691"/>
    </source>
</evidence>
<sequence>MEMHVTSQEPPRVSSELLNQNWMNAQICPTAKIETELGKRYRVLVIDPPWNQGKTGKRSVRPNQTTMLDYPTMSKKELLELPVNQWAEDQSFLWLWATNSKDRKTGEPILKTAFDLMEAWGFTFYTMITWNKRTGPCPFGPYQIITEHILFGYKGKAVFDRNHLGKMQTCFTATPTIHSAKPDSFYQQVAEYFEGPRLDVFARQVREGYDGWGNQYGSLTKDAQRPRVLCHAEDHQNS</sequence>
<dbReference type="PROSITE" id="PS51143">
    <property type="entry name" value="MT_A70"/>
    <property type="match status" value="1"/>
</dbReference>
<evidence type="ECO:0000256" key="1">
    <source>
        <dbReference type="ARBA" id="ARBA00022603"/>
    </source>
</evidence>
<name>A0A1M4YBA0_9ACTN</name>
<protein>
    <submittedName>
        <fullName evidence="5">N6-adenosine-specific RNA methylase IME4</fullName>
    </submittedName>
</protein>
<keyword evidence="2" id="KW-0808">Transferase</keyword>
<dbReference type="PANTHER" id="PTHR12829:SF7">
    <property type="entry name" value="N6-ADENOSINE-METHYLTRANSFERASE CATALYTIC SUBUNIT"/>
    <property type="match status" value="1"/>
</dbReference>
<comment type="similarity">
    <text evidence="4">Belongs to the MT-A70-like family.</text>
</comment>
<dbReference type="EMBL" id="FQUL01000061">
    <property type="protein sequence ID" value="SHF03005.1"/>
    <property type="molecule type" value="Genomic_DNA"/>
</dbReference>
<dbReference type="STRING" id="1121881.SAMN02745225_02294"/>
<gene>
    <name evidence="5" type="ORF">SAMN02745225_02294</name>
</gene>
<accession>A0A1M4YBA0</accession>
<dbReference type="SUPFAM" id="SSF53335">
    <property type="entry name" value="S-adenosyl-L-methionine-dependent methyltransferases"/>
    <property type="match status" value="1"/>
</dbReference>
<dbReference type="AlphaFoldDB" id="A0A1M4YBA0"/>
<keyword evidence="3" id="KW-0949">S-adenosyl-L-methionine</keyword>
<dbReference type="OrthoDB" id="9800596at2"/>
<dbReference type="GO" id="GO:0032259">
    <property type="term" value="P:methylation"/>
    <property type="evidence" value="ECO:0007669"/>
    <property type="project" value="UniProtKB-KW"/>
</dbReference>
<reference evidence="6" key="1">
    <citation type="submission" date="2016-11" db="EMBL/GenBank/DDBJ databases">
        <authorList>
            <person name="Varghese N."/>
            <person name="Submissions S."/>
        </authorList>
    </citation>
    <scope>NUCLEOTIDE SEQUENCE [LARGE SCALE GENOMIC DNA]</scope>
    <source>
        <strain evidence="6">DSM 19514</strain>
    </source>
</reference>
<evidence type="ECO:0000256" key="2">
    <source>
        <dbReference type="ARBA" id="ARBA00022679"/>
    </source>
</evidence>
<dbReference type="Gene3D" id="3.40.50.150">
    <property type="entry name" value="Vaccinia Virus protein VP39"/>
    <property type="match status" value="1"/>
</dbReference>
<proteinExistence type="inferred from homology"/>
<dbReference type="PANTHER" id="PTHR12829">
    <property type="entry name" value="N6-ADENOSINE-METHYLTRANSFERASE"/>
    <property type="match status" value="1"/>
</dbReference>
<dbReference type="GO" id="GO:0008168">
    <property type="term" value="F:methyltransferase activity"/>
    <property type="evidence" value="ECO:0007669"/>
    <property type="project" value="UniProtKB-KW"/>
</dbReference>
<dbReference type="InterPro" id="IPR029063">
    <property type="entry name" value="SAM-dependent_MTases_sf"/>
</dbReference>
<keyword evidence="1 5" id="KW-0489">Methyltransferase</keyword>
<dbReference type="Proteomes" id="UP000184295">
    <property type="component" value="Unassembled WGS sequence"/>
</dbReference>
<evidence type="ECO:0000313" key="6">
    <source>
        <dbReference type="Proteomes" id="UP000184295"/>
    </source>
</evidence>
<dbReference type="InterPro" id="IPR007757">
    <property type="entry name" value="MT-A70-like"/>
</dbReference>
<keyword evidence="6" id="KW-1185">Reference proteome</keyword>
<evidence type="ECO:0000313" key="5">
    <source>
        <dbReference type="EMBL" id="SHF03005.1"/>
    </source>
</evidence>